<dbReference type="RefSeq" id="WP_046004462.1">
    <property type="nucleotide sequence ID" value="NZ_JXYA01000016.1"/>
</dbReference>
<sequence length="2088" mass="239128">MNHEDKVRYRNDGDDFHIVWTARRALKLLDPASKLVAVAVEGISNKETGNSVIHGGLLGIDTALYYGSEAIDEAEKVEYCQLKYSTTTPKKAWSAQEISEVIEYFGARYLELIDEYGKELIHKKVRFQFVTNRPISTNIVEGLYHSDATAKHAINARNTLRAASRTKNRFPSFIKLLDLHGHNDNRHEQSNQLSASLIGMTSSHDPDVEIRLKDLIHSKTLSDTRDDPVIRLPELLLKFGVDDKSSLLPAPSEIEENGAFFSRTQEKDLVTSIHNNRLTVLHAEGGIGKSVIVSQLAKALPVEFHCVVFDGFGGGSYRQETSPRHRFDFGLIQIANELAYAGLCDPIIPISGSEDHRVFKKFTLRLEQSITSLKASSQNSKLVLVFDAIDNIVMGAELAHDTSFVNAVLNEIGVKDVHILAVARTERLKCLPLPQKSHSIQLNPFTLDETKRHVLSRLNKVDDYSIQEFHSYTRGVPRVQAYYLERVKNKKELLKIIRGDIKSSDELIGDEVQLALNEIKKFSDTPEQINLLCIALAELPPLVPIHILSNVAGVDEQRVKSFINDLKYPLRISDDGVQFRDEPVETWFRNNFNAEHKNFEQFVSALTDKSFNDPYVATTFPRLLFQVGHFDELVQLSLGDNLDFDDPIIKRETFKRRIEYSLKACLVTKKYDLACKLLFRYSEEVETTDRQSQFIQKNYALLSVLASSSKVADVLFRKHKDDWYGIEQGRKAAIMSPHEVLHSECLQSLEMAEAWLQDYFNKPKEEFHREEFDSQDIAAICFAILFIRTPESVVDYIARWKPKLFQTQCSYKLGINLLMHSPFPDSAFFKVAEAAIDEMHILIGLIVAADEHQVSLPKAILSQLSKQLSHFDGEIESWHRSAAVILAENMCHESGSPTLSILLEKYAWPLQDGYFASYGETFDVKEWGMRFFSLASSFKGVDLSPEAILLPKEKMRNSDNYDKAYEKVSRQIEYFGRVYEIRAKLLFGTIDKAQAFGLFESLLSTIRSNCYMLKHSYDLDANSVVAFLTKAVFSAMCNSKEVDCGELTKLLEQIESIELFQPASIRVELAKYLCQFSSSEEVSVYIMELLASASERLSDFLESASDKAQTYANISKVALVVSHEDANAYLDIAFEALEQLDHNSREMLDACCLLANEVGADTVSRPEDAYRLARVAELIHSMNDHKFPWGSIVKSITYLSPESSLAIISRWRERKVGWIEENIEVATRYLAEIKAASPSMICALEVYGEHWDYAKYFSLLLHGASSFEERERIYNLLISDVKSDRKEFSTEVSKGIESVVKEFQLPSFNFEEIAARREGKKKEQYTSHNSQREYRKPKSVEFPAYFNNFLESFSFDDERSLLSLINRLEHEDKPRSWNWADVFSTLRAKLTVSQRARYFQSLSECNDVDHDELLKEIDVCCHMWKASPAVKKLIPRVIDGFIQQRGVDIVGSWYMANRNIENLAALTQQSEAEIFTKILGTITSHIDALPSNSLQYLLRQLYQYFKIDNKEDVLRFVLQRFERYCGGDVADGNWRNELTPPSNMESSIAGFIWCGLASPESEFRWRSAHMIKRLCYLQQEKVIIALFDLLKGGSHTAYRDNRLPFYKMHAEMHFLMVVAREVHNYPLFFSQYSDTIFKFATEGEPHVFIREYAKVAALVLYDFDNDLYTPQQVDLLSQINTSVFPKAQEPKTRAYRRTSIGKEESNFHFTNDMDRYWFPNLSDVFGFPTTEIEKMASDLIVGWGGSSSWVWKDDLRAKQQLYSGESHSTHGSYPETDRLSFYYGLHAMAIVAGQLLAEHPVLEDDYDGERFESWLNRHIVSVDTSKWQADRRNGCPLPKRPWMGKEYNDEDWKWAVSNQDFMDILLPESDFIQLYSEIVFSGEYGKSERVHITSALVTPKSSLALIRSLQLEPNHHIYSIPLLGQDSHDQENHVPDFNMSGYINRREREYGIEQFDPMAGDIDYPPVSISSDVVNQCQLVEVEDGVWSRNGETEPAFIAEIWGKWHRDKRDRGKGKGERLIANIDELCSCLKIIGKDIVIEVVIDRDNGRNDGYPDYQYDDYVKIFVLKADGYLYELRRCTLIGSKIN</sequence>
<organism evidence="1 2">
    <name type="scientific">Pseudoalteromonas rubra</name>
    <dbReference type="NCBI Taxonomy" id="43658"/>
    <lineage>
        <taxon>Bacteria</taxon>
        <taxon>Pseudomonadati</taxon>
        <taxon>Pseudomonadota</taxon>
        <taxon>Gammaproteobacteria</taxon>
        <taxon>Alteromonadales</taxon>
        <taxon>Pseudoalteromonadaceae</taxon>
        <taxon>Pseudoalteromonas</taxon>
    </lineage>
</organism>
<name>A0A0F4QU93_9GAMM</name>
<accession>A0A0F4QU93</accession>
<proteinExistence type="predicted"/>
<dbReference type="OrthoDB" id="4770405at2"/>
<dbReference type="InterPro" id="IPR027417">
    <property type="entry name" value="P-loop_NTPase"/>
</dbReference>
<comment type="caution">
    <text evidence="1">The sequence shown here is derived from an EMBL/GenBank/DDBJ whole genome shotgun (WGS) entry which is preliminary data.</text>
</comment>
<dbReference type="EMBL" id="JXYA01000016">
    <property type="protein sequence ID" value="KJZ10187.1"/>
    <property type="molecule type" value="Genomic_DNA"/>
</dbReference>
<evidence type="ECO:0008006" key="3">
    <source>
        <dbReference type="Google" id="ProtNLM"/>
    </source>
</evidence>
<gene>
    <name evidence="1" type="ORF">TW77_08135</name>
</gene>
<dbReference type="SUPFAM" id="SSF52540">
    <property type="entry name" value="P-loop containing nucleoside triphosphate hydrolases"/>
    <property type="match status" value="1"/>
</dbReference>
<keyword evidence="2" id="KW-1185">Reference proteome</keyword>
<evidence type="ECO:0000313" key="1">
    <source>
        <dbReference type="EMBL" id="KJZ10187.1"/>
    </source>
</evidence>
<dbReference type="Proteomes" id="UP000033452">
    <property type="component" value="Unassembled WGS sequence"/>
</dbReference>
<reference evidence="1 2" key="1">
    <citation type="journal article" date="2015" name="BMC Genomics">
        <title>Genome mining reveals unlocked bioactive potential of marine Gram-negative bacteria.</title>
        <authorList>
            <person name="Machado H."/>
            <person name="Sonnenschein E.C."/>
            <person name="Melchiorsen J."/>
            <person name="Gram L."/>
        </authorList>
    </citation>
    <scope>NUCLEOTIDE SEQUENCE [LARGE SCALE GENOMIC DNA]</scope>
    <source>
        <strain evidence="1 2">S2471</strain>
    </source>
</reference>
<protein>
    <recommendedName>
        <fullName evidence="3">ATP-binding protein</fullName>
    </recommendedName>
</protein>
<evidence type="ECO:0000313" key="2">
    <source>
        <dbReference type="Proteomes" id="UP000033452"/>
    </source>
</evidence>
<dbReference type="PATRIC" id="fig|43658.5.peg.1709"/>